<dbReference type="Proteomes" id="UP000235589">
    <property type="component" value="Chromosome"/>
</dbReference>
<dbReference type="AlphaFoldDB" id="A0A2K9P3M1"/>
<name>A0A2K9P3M1_9FIRM</name>
<dbReference type="RefSeq" id="WP_102366022.1">
    <property type="nucleotide sequence ID" value="NZ_CP020991.1"/>
</dbReference>
<dbReference type="EMBL" id="CP020991">
    <property type="protein sequence ID" value="AUO19855.1"/>
    <property type="molecule type" value="Genomic_DNA"/>
</dbReference>
<gene>
    <name evidence="1" type="ORF">B9O19_01699</name>
</gene>
<dbReference type="KEGG" id="mpec:B9O19_01699"/>
<accession>A0A2K9P3M1</accession>
<proteinExistence type="predicted"/>
<organism evidence="1 2">
    <name type="scientific">Monoglobus pectinilyticus</name>
    <dbReference type="NCBI Taxonomy" id="1981510"/>
    <lineage>
        <taxon>Bacteria</taxon>
        <taxon>Bacillati</taxon>
        <taxon>Bacillota</taxon>
        <taxon>Clostridia</taxon>
        <taxon>Monoglobales</taxon>
        <taxon>Monoglobaceae</taxon>
        <taxon>Monoglobus</taxon>
    </lineage>
</organism>
<protein>
    <submittedName>
        <fullName evidence="1">Uncharacterized protein</fullName>
    </submittedName>
</protein>
<evidence type="ECO:0000313" key="1">
    <source>
        <dbReference type="EMBL" id="AUO19855.1"/>
    </source>
</evidence>
<evidence type="ECO:0000313" key="2">
    <source>
        <dbReference type="Proteomes" id="UP000235589"/>
    </source>
</evidence>
<keyword evidence="2" id="KW-1185">Reference proteome</keyword>
<dbReference type="GeneID" id="98063086"/>
<reference evidence="1 2" key="1">
    <citation type="submission" date="2017-04" db="EMBL/GenBank/DDBJ databases">
        <title>Monoglobus pectinilyticus 14 draft genome.</title>
        <authorList>
            <person name="Kim C."/>
            <person name="Rosendale D.I."/>
            <person name="Kelly W.J."/>
            <person name="Tannock G.W."/>
            <person name="Patchett M.L."/>
            <person name="Jordens J.Z."/>
        </authorList>
    </citation>
    <scope>NUCLEOTIDE SEQUENCE [LARGE SCALE GENOMIC DNA]</scope>
    <source>
        <strain evidence="1 2">14</strain>
    </source>
</reference>
<sequence length="343" mass="40619">MNNNISKIIVFILITGIMFQGYSIKTYAEERTEINTDELTEQLILYENYENDSFTREDCIVNIMKIIGLNEKKIDKNGIIMGIENNFLDYKERGLHIYDYDYIEYALRIGMIQLETDIKGRGYYLRPYDKATIGEVLTLCIRCLEKSENKCECNYWKYIFTEQELWQKSMEYGLIDGINLSDKYTFYSPINVDVYKNIISNLLNCEMNLHFIDSESYPVEAKCDKENIGKTYKEYIINNGGFEARKKDLYLCINGNKYSEPVFPYYLENDKIIISYFGLKNCFLYDMSKTEFSKIVEKYDIERYEKYFGNDIDNTYVSVREFCEAIGYKVEYEESSNTIILTK</sequence>